<dbReference type="InterPro" id="IPR006528">
    <property type="entry name" value="Phage_head_morphogenesis_dom"/>
</dbReference>
<organism evidence="2 3">
    <name type="scientific">Leuconostoc gelidum subsp. gelidum</name>
    <dbReference type="NCBI Taxonomy" id="1607839"/>
    <lineage>
        <taxon>Bacteria</taxon>
        <taxon>Bacillati</taxon>
        <taxon>Bacillota</taxon>
        <taxon>Bacilli</taxon>
        <taxon>Lactobacillales</taxon>
        <taxon>Lactobacillaceae</taxon>
        <taxon>Leuconostoc</taxon>
        <taxon>Leuconostoc gelidum group</taxon>
    </lineage>
</organism>
<sequence length="349" mass="40392">MNSADYWRKRALKIKNAALNQGEQYEFDMAKRLANASLEVENVIKKWANKYADEDGTINADEAQKLLRGAENHQWQNTLDEWKRKARASGYDDELNFEYYRSRVSRLQALDAQIKNILAGYAKPEQLKMLGILTNTFEDTYYRTVFNAQSQNSSFTSDFAHFDAEQLQNVISKPWFGDDFSHRVWGNMTEVLPNALQDTISRGIALGYSPDQLIKDTSVTFRNFKKYQVHRLITTEVAHATEEATARAYTESGIERYEYLATLETHTCDICRHLDGKVFDLKERSEGVNYPVMHAHCRCTTAPWFDEMSEEKSTRWARNPDTGKGEQVPSQTFNEWFAYQQAISKNGKY</sequence>
<dbReference type="RefSeq" id="WP_089896407.1">
    <property type="nucleotide sequence ID" value="NZ_JAHBFV010000006.1"/>
</dbReference>
<dbReference type="NCBIfam" id="TIGR01641">
    <property type="entry name" value="phageSPP1_gp7"/>
    <property type="match status" value="1"/>
</dbReference>
<feature type="domain" description="Phage head morphogenesis" evidence="1">
    <location>
        <begin position="196"/>
        <end position="301"/>
    </location>
</feature>
<dbReference type="Pfam" id="PF04233">
    <property type="entry name" value="Phage_Mu_F"/>
    <property type="match status" value="1"/>
</dbReference>
<reference evidence="2" key="1">
    <citation type="submission" date="2021-05" db="EMBL/GenBank/DDBJ databases">
        <title>Pangenome of Leuconostoc gelidum warrants species status for Leuconostoc gelidum subsp. gasicomitatum.</title>
        <authorList>
            <person name="Johansson P."/>
            <person name="Sade E."/>
            <person name="Hultman J."/>
            <person name="Auvinen P."/>
            <person name="Bjorkroth J."/>
        </authorList>
    </citation>
    <scope>NUCLEOTIDE SEQUENCE</scope>
    <source>
        <strain evidence="2">C220d</strain>
    </source>
</reference>
<comment type="caution">
    <text evidence="2">The sequence shown here is derived from an EMBL/GenBank/DDBJ whole genome shotgun (WGS) entry which is preliminary data.</text>
</comment>
<dbReference type="EMBL" id="JAHBFV010000006">
    <property type="protein sequence ID" value="MBZ6015408.1"/>
    <property type="molecule type" value="Genomic_DNA"/>
</dbReference>
<evidence type="ECO:0000259" key="1">
    <source>
        <dbReference type="Pfam" id="PF04233"/>
    </source>
</evidence>
<gene>
    <name evidence="2" type="ORF">KII88_02495</name>
</gene>
<protein>
    <submittedName>
        <fullName evidence="2">Minor capsid protein</fullName>
    </submittedName>
</protein>
<name>A0AB35FYJ6_LEUGE</name>
<proteinExistence type="predicted"/>
<dbReference type="AlphaFoldDB" id="A0AB35FYJ6"/>
<accession>A0AB35FYJ6</accession>
<dbReference type="Proteomes" id="UP000727071">
    <property type="component" value="Unassembled WGS sequence"/>
</dbReference>
<evidence type="ECO:0000313" key="2">
    <source>
        <dbReference type="EMBL" id="MBZ6015408.1"/>
    </source>
</evidence>
<evidence type="ECO:0000313" key="3">
    <source>
        <dbReference type="Proteomes" id="UP000727071"/>
    </source>
</evidence>